<dbReference type="RefSeq" id="WP_234220596.1">
    <property type="nucleotide sequence ID" value="NZ_JAGQAF010000009.1"/>
</dbReference>
<dbReference type="FunFam" id="3.40.630.30:FF:000047">
    <property type="entry name" value="Acetyltransferase, GNAT family"/>
    <property type="match status" value="1"/>
</dbReference>
<evidence type="ECO:0000259" key="2">
    <source>
        <dbReference type="PROSITE" id="PS51186"/>
    </source>
</evidence>
<feature type="region of interest" description="Disordered" evidence="1">
    <location>
        <begin position="1"/>
        <end position="25"/>
    </location>
</feature>
<protein>
    <submittedName>
        <fullName evidence="3">GNAT family N-acetyltransferase</fullName>
    </submittedName>
</protein>
<name>A0A9Q3WM96_9RHOB</name>
<proteinExistence type="predicted"/>
<evidence type="ECO:0000256" key="1">
    <source>
        <dbReference type="SAM" id="MobiDB-lite"/>
    </source>
</evidence>
<evidence type="ECO:0000313" key="3">
    <source>
        <dbReference type="EMBL" id="MCE8538706.1"/>
    </source>
</evidence>
<evidence type="ECO:0000313" key="4">
    <source>
        <dbReference type="Proteomes" id="UP000813672"/>
    </source>
</evidence>
<dbReference type="PROSITE" id="PS51186">
    <property type="entry name" value="GNAT"/>
    <property type="match status" value="1"/>
</dbReference>
<sequence>MMERRNELGQPIGAALPGWRGCPRPRRQQMEGSFARLEPLQAARHGADLWHAFAADTEGHGWTYLPFGPFDGQAELETFLDTMSRGEDPLYFAICDKASGQAQGIASYMRIQPEHGVIEVGGIAFAPVLQHSRVATEAMFLMMSHAFDTLGYRRYEWKCDALNAPSRRAAERLGFRYDGLFEQAIVYKGRNRDTAWFSVLDRDWPELRQRFVDWLAPENFTPDGQQRRSLGDDRA</sequence>
<dbReference type="SUPFAM" id="SSF55729">
    <property type="entry name" value="Acyl-CoA N-acyltransferases (Nat)"/>
    <property type="match status" value="1"/>
</dbReference>
<dbReference type="InterPro" id="IPR016181">
    <property type="entry name" value="Acyl_CoA_acyltransferase"/>
</dbReference>
<dbReference type="GO" id="GO:0008999">
    <property type="term" value="F:protein-N-terminal-alanine acetyltransferase activity"/>
    <property type="evidence" value="ECO:0007669"/>
    <property type="project" value="TreeGrafter"/>
</dbReference>
<dbReference type="Gene3D" id="3.40.630.30">
    <property type="match status" value="1"/>
</dbReference>
<dbReference type="Pfam" id="PF13302">
    <property type="entry name" value="Acetyltransf_3"/>
    <property type="match status" value="1"/>
</dbReference>
<dbReference type="GO" id="GO:1990189">
    <property type="term" value="F:protein N-terminal-serine acetyltransferase activity"/>
    <property type="evidence" value="ECO:0007669"/>
    <property type="project" value="TreeGrafter"/>
</dbReference>
<accession>A0A9Q3WM96</accession>
<feature type="domain" description="N-acetyltransferase" evidence="2">
    <location>
        <begin position="35"/>
        <end position="193"/>
    </location>
</feature>
<dbReference type="InterPro" id="IPR051908">
    <property type="entry name" value="Ribosomal_N-acetyltransferase"/>
</dbReference>
<dbReference type="PANTHER" id="PTHR43441:SF2">
    <property type="entry name" value="FAMILY ACETYLTRANSFERASE, PUTATIVE (AFU_ORTHOLOGUE AFUA_7G00850)-RELATED"/>
    <property type="match status" value="1"/>
</dbReference>
<reference evidence="3" key="1">
    <citation type="journal article" date="2021" name="Environ. Microbiol.">
        <title>Cryptic niche differentiation of novel sediment ecotypes of Rugeria pomeroyi correlates with nitrate respiration.</title>
        <authorList>
            <person name="Lin X."/>
            <person name="McNichol J."/>
            <person name="Chu X."/>
            <person name="Qian Y."/>
            <person name="Luo H."/>
        </authorList>
    </citation>
    <scope>NUCLEOTIDE SEQUENCE</scope>
    <source>
        <strain evidence="3">SZCCDBB064</strain>
    </source>
</reference>
<dbReference type="AlphaFoldDB" id="A0A9Q3WM96"/>
<dbReference type="EMBL" id="JAGQAF010000009">
    <property type="protein sequence ID" value="MCE8538706.1"/>
    <property type="molecule type" value="Genomic_DNA"/>
</dbReference>
<dbReference type="PANTHER" id="PTHR43441">
    <property type="entry name" value="RIBOSOMAL-PROTEIN-SERINE ACETYLTRANSFERASE"/>
    <property type="match status" value="1"/>
</dbReference>
<organism evidence="3 4">
    <name type="scientific">Ruegeria pomeroyi</name>
    <dbReference type="NCBI Taxonomy" id="89184"/>
    <lineage>
        <taxon>Bacteria</taxon>
        <taxon>Pseudomonadati</taxon>
        <taxon>Pseudomonadota</taxon>
        <taxon>Alphaproteobacteria</taxon>
        <taxon>Rhodobacterales</taxon>
        <taxon>Roseobacteraceae</taxon>
        <taxon>Ruegeria</taxon>
    </lineage>
</organism>
<dbReference type="Proteomes" id="UP000813672">
    <property type="component" value="Unassembled WGS sequence"/>
</dbReference>
<gene>
    <name evidence="3" type="ORF">KBY27_14745</name>
</gene>
<comment type="caution">
    <text evidence="3">The sequence shown here is derived from an EMBL/GenBank/DDBJ whole genome shotgun (WGS) entry which is preliminary data.</text>
</comment>
<dbReference type="InterPro" id="IPR000182">
    <property type="entry name" value="GNAT_dom"/>
</dbReference>